<dbReference type="PROSITE" id="PS00595">
    <property type="entry name" value="AA_TRANSFER_CLASS_5"/>
    <property type="match status" value="1"/>
</dbReference>
<dbReference type="AlphaFoldDB" id="A0A7G1Q9X0"/>
<dbReference type="GO" id="GO:0046872">
    <property type="term" value="F:metal ion binding"/>
    <property type="evidence" value="ECO:0007669"/>
    <property type="project" value="UniProtKB-KW"/>
</dbReference>
<evidence type="ECO:0000259" key="11">
    <source>
        <dbReference type="Pfam" id="PF00266"/>
    </source>
</evidence>
<evidence type="ECO:0000256" key="9">
    <source>
        <dbReference type="ARBA" id="ARBA00050776"/>
    </source>
</evidence>
<keyword evidence="4 12" id="KW-0808">Transferase</keyword>
<dbReference type="Gene3D" id="3.90.1150.10">
    <property type="entry name" value="Aspartate Aminotransferase, domain 1"/>
    <property type="match status" value="1"/>
</dbReference>
<evidence type="ECO:0000256" key="7">
    <source>
        <dbReference type="ARBA" id="ARBA00023004"/>
    </source>
</evidence>
<dbReference type="PANTHER" id="PTHR11601">
    <property type="entry name" value="CYSTEINE DESULFURYLASE FAMILY MEMBER"/>
    <property type="match status" value="1"/>
</dbReference>
<keyword evidence="13" id="KW-1185">Reference proteome</keyword>
<evidence type="ECO:0000313" key="13">
    <source>
        <dbReference type="Proteomes" id="UP000516072"/>
    </source>
</evidence>
<comment type="similarity">
    <text evidence="2">Belongs to the class-V pyridoxal-phosphate-dependent aminotransferase family. NifS/IscS subfamily.</text>
</comment>
<evidence type="ECO:0000256" key="1">
    <source>
        <dbReference type="ARBA" id="ARBA00001933"/>
    </source>
</evidence>
<dbReference type="InterPro" id="IPR020578">
    <property type="entry name" value="Aminotrans_V_PyrdxlP_BS"/>
</dbReference>
<sequence>MAAIYLDHNAGAPLDKRVLEAMLPYLKEQQGNPSSVHRYGRIAKEAIEHARIQIANLIHAEPSQIIFTSGGTEANNLALFGTVKFNSCDRLIVSGIEHSSILEPTYSLQIQGLEAAEIKPNCDGKITLDSLKGMECKANQLVSILWASNETGVLQDIPQLSQYVQSCHGIFHTDAVQAIGKIPINFSENNIHLMSISAHKMGGPKGVGALVIDSALDIDSILFGGGQERGLRSGTENVAAIVGFGKAAEIANEELTQRMDTWYSLRSYLEYELRRELPDIIIFSEKVERLPNTIFFSFPGIEGETLLMALDKVGIAVSSGSACDSNGHQPSHVLLAMGVDPTLAQGAIRVSIGAGNTLDQINKFILVLKREIENFKKILIRN</sequence>
<dbReference type="InterPro" id="IPR015422">
    <property type="entry name" value="PyrdxlP-dep_Trfase_small"/>
</dbReference>
<evidence type="ECO:0000256" key="2">
    <source>
        <dbReference type="ARBA" id="ARBA00006490"/>
    </source>
</evidence>
<accession>A0A7G1Q9X0</accession>
<dbReference type="InterPro" id="IPR016454">
    <property type="entry name" value="Cysteine_dSase"/>
</dbReference>
<dbReference type="Pfam" id="PF00266">
    <property type="entry name" value="Aminotran_5"/>
    <property type="match status" value="1"/>
</dbReference>
<name>A0A7G1Q9X0_9GAMM</name>
<dbReference type="KEGG" id="ntg:NSCAC_0753"/>
<keyword evidence="5" id="KW-0479">Metal-binding</keyword>
<dbReference type="GO" id="GO:0051536">
    <property type="term" value="F:iron-sulfur cluster binding"/>
    <property type="evidence" value="ECO:0007669"/>
    <property type="project" value="UniProtKB-KW"/>
</dbReference>
<dbReference type="Gene3D" id="1.10.260.50">
    <property type="match status" value="1"/>
</dbReference>
<dbReference type="SUPFAM" id="SSF53383">
    <property type="entry name" value="PLP-dependent transferases"/>
    <property type="match status" value="1"/>
</dbReference>
<evidence type="ECO:0000313" key="12">
    <source>
        <dbReference type="EMBL" id="CAB1275611.1"/>
    </source>
</evidence>
<reference evidence="12 13" key="1">
    <citation type="submission" date="2020-03" db="EMBL/GenBank/DDBJ databases">
        <authorList>
            <person name="Picone N."/>
        </authorList>
    </citation>
    <scope>NUCLEOTIDE SEQUENCE [LARGE SCALE GENOMIC DNA]</scope>
    <source>
        <strain evidence="12">NSCAC1</strain>
    </source>
</reference>
<comment type="cofactor">
    <cofactor evidence="1 10">
        <name>pyridoxal 5'-phosphate</name>
        <dbReference type="ChEBI" id="CHEBI:597326"/>
    </cofactor>
</comment>
<evidence type="ECO:0000256" key="4">
    <source>
        <dbReference type="ARBA" id="ARBA00022679"/>
    </source>
</evidence>
<keyword evidence="6" id="KW-0663">Pyridoxal phosphate</keyword>
<dbReference type="GO" id="GO:0031071">
    <property type="term" value="F:cysteine desulfurase activity"/>
    <property type="evidence" value="ECO:0007669"/>
    <property type="project" value="UniProtKB-EC"/>
</dbReference>
<dbReference type="PANTHER" id="PTHR11601:SF34">
    <property type="entry name" value="CYSTEINE DESULFURASE"/>
    <property type="match status" value="1"/>
</dbReference>
<dbReference type="InterPro" id="IPR000192">
    <property type="entry name" value="Aminotrans_V_dom"/>
</dbReference>
<evidence type="ECO:0000256" key="8">
    <source>
        <dbReference type="ARBA" id="ARBA00023014"/>
    </source>
</evidence>
<dbReference type="Gene3D" id="3.40.640.10">
    <property type="entry name" value="Type I PLP-dependent aspartate aminotransferase-like (Major domain)"/>
    <property type="match status" value="1"/>
</dbReference>
<comment type="catalytic activity">
    <reaction evidence="9">
        <text>(sulfur carrier)-H + L-cysteine = (sulfur carrier)-SH + L-alanine</text>
        <dbReference type="Rhea" id="RHEA:43892"/>
        <dbReference type="Rhea" id="RHEA-COMP:14737"/>
        <dbReference type="Rhea" id="RHEA-COMP:14739"/>
        <dbReference type="ChEBI" id="CHEBI:29917"/>
        <dbReference type="ChEBI" id="CHEBI:35235"/>
        <dbReference type="ChEBI" id="CHEBI:57972"/>
        <dbReference type="ChEBI" id="CHEBI:64428"/>
        <dbReference type="EC" id="2.8.1.7"/>
    </reaction>
</comment>
<dbReference type="InterPro" id="IPR015424">
    <property type="entry name" value="PyrdxlP-dep_Trfase"/>
</dbReference>
<dbReference type="Proteomes" id="UP000516072">
    <property type="component" value="Chromosome"/>
</dbReference>
<keyword evidence="7" id="KW-0408">Iron</keyword>
<evidence type="ECO:0000256" key="5">
    <source>
        <dbReference type="ARBA" id="ARBA00022723"/>
    </source>
</evidence>
<dbReference type="EC" id="2.8.1.7" evidence="3"/>
<protein>
    <recommendedName>
        <fullName evidence="3">cysteine desulfurase</fullName>
        <ecNumber evidence="3">2.8.1.7</ecNumber>
    </recommendedName>
</protein>
<keyword evidence="8" id="KW-0411">Iron-sulfur</keyword>
<gene>
    <name evidence="12" type="primary">iscS</name>
    <name evidence="12" type="ORF">NSCAC_0753</name>
</gene>
<dbReference type="RefSeq" id="WP_197745063.1">
    <property type="nucleotide sequence ID" value="NZ_LR778175.1"/>
</dbReference>
<dbReference type="InterPro" id="IPR015421">
    <property type="entry name" value="PyrdxlP-dep_Trfase_major"/>
</dbReference>
<dbReference type="EMBL" id="LR778175">
    <property type="protein sequence ID" value="CAB1275611.1"/>
    <property type="molecule type" value="Genomic_DNA"/>
</dbReference>
<evidence type="ECO:0000256" key="3">
    <source>
        <dbReference type="ARBA" id="ARBA00012239"/>
    </source>
</evidence>
<evidence type="ECO:0000256" key="10">
    <source>
        <dbReference type="RuleBase" id="RU004504"/>
    </source>
</evidence>
<dbReference type="PIRSF" id="PIRSF005572">
    <property type="entry name" value="NifS"/>
    <property type="match status" value="1"/>
</dbReference>
<proteinExistence type="inferred from homology"/>
<feature type="domain" description="Aminotransferase class V" evidence="11">
    <location>
        <begin position="4"/>
        <end position="364"/>
    </location>
</feature>
<organism evidence="12 13">
    <name type="scientific">Candidatus Nitrosacidococcus tergens</name>
    <dbReference type="NCBI Taxonomy" id="553981"/>
    <lineage>
        <taxon>Bacteria</taxon>
        <taxon>Pseudomonadati</taxon>
        <taxon>Pseudomonadota</taxon>
        <taxon>Gammaproteobacteria</taxon>
        <taxon>Chromatiales</taxon>
        <taxon>Chromatiaceae</taxon>
        <taxon>Candidatus Nitrosacidococcus</taxon>
    </lineage>
</organism>
<evidence type="ECO:0000256" key="6">
    <source>
        <dbReference type="ARBA" id="ARBA00022898"/>
    </source>
</evidence>